<dbReference type="Gene3D" id="3.40.50.720">
    <property type="entry name" value="NAD(P)-binding Rossmann-like Domain"/>
    <property type="match status" value="1"/>
</dbReference>
<evidence type="ECO:0000256" key="5">
    <source>
        <dbReference type="RuleBase" id="RU000363"/>
    </source>
</evidence>
<comment type="caution">
    <text evidence="7">The sequence shown here is derived from an EMBL/GenBank/DDBJ whole genome shotgun (WGS) entry which is preliminary data.</text>
</comment>
<dbReference type="Proteomes" id="UP000249725">
    <property type="component" value="Unassembled WGS sequence"/>
</dbReference>
<evidence type="ECO:0000256" key="2">
    <source>
        <dbReference type="ARBA" id="ARBA00023002"/>
    </source>
</evidence>
<dbReference type="PANTHER" id="PTHR43976:SF16">
    <property type="entry name" value="SHORT-CHAIN DEHYDROGENASE_REDUCTASE FAMILY PROTEIN"/>
    <property type="match status" value="1"/>
</dbReference>
<dbReference type="PROSITE" id="PS00061">
    <property type="entry name" value="ADH_SHORT"/>
    <property type="match status" value="1"/>
</dbReference>
<keyword evidence="2" id="KW-0560">Oxidoreductase</keyword>
<dbReference type="InterPro" id="IPR002347">
    <property type="entry name" value="SDR_fam"/>
</dbReference>
<accession>A0A328AR86</accession>
<dbReference type="NCBIfam" id="NF004824">
    <property type="entry name" value="PRK06180.1"/>
    <property type="match status" value="1"/>
</dbReference>
<dbReference type="EC" id="1.1.1.175" evidence="3"/>
<comment type="similarity">
    <text evidence="1 5">Belongs to the short-chain dehydrogenases/reductases (SDR) family.</text>
</comment>
<dbReference type="SUPFAM" id="SSF51735">
    <property type="entry name" value="NAD(P)-binding Rossmann-fold domains"/>
    <property type="match status" value="1"/>
</dbReference>
<dbReference type="InterPro" id="IPR057326">
    <property type="entry name" value="KR_dom"/>
</dbReference>
<dbReference type="InterPro" id="IPR051911">
    <property type="entry name" value="SDR_oxidoreductase"/>
</dbReference>
<dbReference type="OrthoDB" id="9793825at2"/>
<reference evidence="8" key="1">
    <citation type="submission" date="2018-05" db="EMBL/GenBank/DDBJ databases">
        <authorList>
            <person name="Li X."/>
        </authorList>
    </citation>
    <scope>NUCLEOTIDE SEQUENCE [LARGE SCALE GENOMIC DNA]</scope>
    <source>
        <strain evidence="8">YIM 73061</strain>
    </source>
</reference>
<dbReference type="PRINTS" id="PR00080">
    <property type="entry name" value="SDRFAMILY"/>
</dbReference>
<dbReference type="AlphaFoldDB" id="A0A328AR86"/>
<dbReference type="PRINTS" id="PR00081">
    <property type="entry name" value="GDHRDH"/>
</dbReference>
<dbReference type="InterPro" id="IPR020904">
    <property type="entry name" value="Sc_DH/Rdtase_CS"/>
</dbReference>
<evidence type="ECO:0000256" key="3">
    <source>
        <dbReference type="ARBA" id="ARBA00066641"/>
    </source>
</evidence>
<dbReference type="PANTHER" id="PTHR43976">
    <property type="entry name" value="SHORT CHAIN DEHYDROGENASE"/>
    <property type="match status" value="1"/>
</dbReference>
<dbReference type="SMART" id="SM00822">
    <property type="entry name" value="PKS_KR"/>
    <property type="match status" value="1"/>
</dbReference>
<gene>
    <name evidence="7" type="ORF">DJ018_02185</name>
</gene>
<proteinExistence type="inferred from homology"/>
<evidence type="ECO:0000256" key="4">
    <source>
        <dbReference type="ARBA" id="ARBA00069939"/>
    </source>
</evidence>
<dbReference type="RefSeq" id="WP_111513167.1">
    <property type="nucleotide sequence ID" value="NZ_QFYR01000001.1"/>
</dbReference>
<name>A0A328AR86_9CAUL</name>
<dbReference type="CDD" id="cd05374">
    <property type="entry name" value="17beta-HSD-like_SDR_c"/>
    <property type="match status" value="1"/>
</dbReference>
<dbReference type="Pfam" id="PF00106">
    <property type="entry name" value="adh_short"/>
    <property type="match status" value="1"/>
</dbReference>
<evidence type="ECO:0000313" key="7">
    <source>
        <dbReference type="EMBL" id="RAK56805.1"/>
    </source>
</evidence>
<feature type="domain" description="Ketoreductase" evidence="6">
    <location>
        <begin position="3"/>
        <end position="184"/>
    </location>
</feature>
<sequence>MSKIWFITGAARGLGAQFAKAALAAGAKVVVTARRREALVEAFGPDGDNLLSLALDVTQEAEAQAAVDAALARFGRIDVLVNNAGFGNLGLFEETTDAQARAQYDTNVFGTYNVTRAVLPAMRAQRSGHVFNISSVGGLLGGEGGSLYCATKFAVEGFSESIAKEVAPFGIRVTVVEPGFFRTDFLDSSSLQLGARQIADYAELSARMKAFWEGRNHAQAGDPAKLAKVLVQLADKANPPLRFAAGTDALAMIEGKIMSLKAELDRFRDLSASTDSDDAVRTTAVAGAAWL</sequence>
<dbReference type="GO" id="GO:0047838">
    <property type="term" value="F:D-xylose 1-dehydrogenase (NAD+) activity"/>
    <property type="evidence" value="ECO:0007669"/>
    <property type="project" value="UniProtKB-EC"/>
</dbReference>
<dbReference type="EMBL" id="QFYR01000001">
    <property type="protein sequence ID" value="RAK56805.1"/>
    <property type="molecule type" value="Genomic_DNA"/>
</dbReference>
<protein>
    <recommendedName>
        <fullName evidence="4">D-xylose 1-dehydrogenase</fullName>
        <ecNumber evidence="3">1.1.1.175</ecNumber>
    </recommendedName>
</protein>
<dbReference type="FunFam" id="3.40.50.720:FF:000084">
    <property type="entry name" value="Short-chain dehydrogenase reductase"/>
    <property type="match status" value="1"/>
</dbReference>
<evidence type="ECO:0000313" key="8">
    <source>
        <dbReference type="Proteomes" id="UP000249725"/>
    </source>
</evidence>
<keyword evidence="8" id="KW-1185">Reference proteome</keyword>
<organism evidence="7 8">
    <name type="scientific">Phenylobacterium deserti</name>
    <dbReference type="NCBI Taxonomy" id="1914756"/>
    <lineage>
        <taxon>Bacteria</taxon>
        <taxon>Pseudomonadati</taxon>
        <taxon>Pseudomonadota</taxon>
        <taxon>Alphaproteobacteria</taxon>
        <taxon>Caulobacterales</taxon>
        <taxon>Caulobacteraceae</taxon>
        <taxon>Phenylobacterium</taxon>
    </lineage>
</organism>
<evidence type="ECO:0000259" key="6">
    <source>
        <dbReference type="SMART" id="SM00822"/>
    </source>
</evidence>
<dbReference type="InterPro" id="IPR036291">
    <property type="entry name" value="NAD(P)-bd_dom_sf"/>
</dbReference>
<evidence type="ECO:0000256" key="1">
    <source>
        <dbReference type="ARBA" id="ARBA00006484"/>
    </source>
</evidence>